<keyword evidence="7" id="KW-0695">RNA-directed DNA polymerase</keyword>
<keyword evidence="6" id="KW-0229">DNA integration</keyword>
<keyword evidence="1" id="KW-0540">Nuclease</keyword>
<dbReference type="EMBL" id="AM423324">
    <property type="protein sequence ID" value="CAN66588.1"/>
    <property type="molecule type" value="Genomic_DNA"/>
</dbReference>
<dbReference type="Pfam" id="PF07727">
    <property type="entry name" value="RVT_2"/>
    <property type="match status" value="2"/>
</dbReference>
<keyword evidence="8" id="KW-0808">Transferase</keyword>
<keyword evidence="4" id="KW-0378">Hydrolase</keyword>
<evidence type="ECO:0000256" key="7">
    <source>
        <dbReference type="ARBA" id="ARBA00022918"/>
    </source>
</evidence>
<evidence type="ECO:0000259" key="12">
    <source>
        <dbReference type="PROSITE" id="PS50994"/>
    </source>
</evidence>
<dbReference type="Pfam" id="PF13976">
    <property type="entry name" value="gag_pre-integrs"/>
    <property type="match status" value="1"/>
</dbReference>
<keyword evidence="8" id="KW-0548">Nucleotidyltransferase</keyword>
<dbReference type="AlphaFoldDB" id="A5ACQ7"/>
<feature type="region of interest" description="Disordered" evidence="11">
    <location>
        <begin position="92"/>
        <end position="119"/>
    </location>
</feature>
<evidence type="ECO:0000256" key="9">
    <source>
        <dbReference type="ARBA" id="ARBA00023172"/>
    </source>
</evidence>
<name>A5ACQ7_VITVI</name>
<dbReference type="Gene3D" id="3.30.420.10">
    <property type="entry name" value="Ribonuclease H-like superfamily/Ribonuclease H"/>
    <property type="match status" value="1"/>
</dbReference>
<dbReference type="GO" id="GO:0015074">
    <property type="term" value="P:DNA integration"/>
    <property type="evidence" value="ECO:0007669"/>
    <property type="project" value="InterPro"/>
</dbReference>
<evidence type="ECO:0000256" key="6">
    <source>
        <dbReference type="ARBA" id="ARBA00022908"/>
    </source>
</evidence>
<evidence type="ECO:0000313" key="13">
    <source>
        <dbReference type="EMBL" id="CAN66588.1"/>
    </source>
</evidence>
<evidence type="ECO:0000256" key="3">
    <source>
        <dbReference type="ARBA" id="ARBA00022759"/>
    </source>
</evidence>
<protein>
    <recommendedName>
        <fullName evidence="12">Integrase catalytic domain-containing protein</fullName>
    </recommendedName>
</protein>
<gene>
    <name evidence="13" type="ORF">VITISV_017097</name>
</gene>
<keyword evidence="8" id="KW-0239">DNA-directed DNA polymerase</keyword>
<evidence type="ECO:0000256" key="8">
    <source>
        <dbReference type="ARBA" id="ARBA00022932"/>
    </source>
</evidence>
<feature type="domain" description="Integrase catalytic" evidence="12">
    <location>
        <begin position="191"/>
        <end position="297"/>
    </location>
</feature>
<organism evidence="13">
    <name type="scientific">Vitis vinifera</name>
    <name type="common">Grape</name>
    <dbReference type="NCBI Taxonomy" id="29760"/>
    <lineage>
        <taxon>Eukaryota</taxon>
        <taxon>Viridiplantae</taxon>
        <taxon>Streptophyta</taxon>
        <taxon>Embryophyta</taxon>
        <taxon>Tracheophyta</taxon>
        <taxon>Spermatophyta</taxon>
        <taxon>Magnoliopsida</taxon>
        <taxon>eudicotyledons</taxon>
        <taxon>Gunneridae</taxon>
        <taxon>Pentapetalae</taxon>
        <taxon>rosids</taxon>
        <taxon>Vitales</taxon>
        <taxon>Vitaceae</taxon>
        <taxon>Viteae</taxon>
        <taxon>Vitis</taxon>
    </lineage>
</organism>
<dbReference type="PANTHER" id="PTHR42648">
    <property type="entry name" value="TRANSPOSASE, PUTATIVE-RELATED"/>
    <property type="match status" value="1"/>
</dbReference>
<keyword evidence="9" id="KW-0233">DNA recombination</keyword>
<dbReference type="PROSITE" id="PS50994">
    <property type="entry name" value="INTEGRASE"/>
    <property type="match status" value="1"/>
</dbReference>
<dbReference type="InterPro" id="IPR036397">
    <property type="entry name" value="RNaseH_sf"/>
</dbReference>
<evidence type="ECO:0000256" key="10">
    <source>
        <dbReference type="ARBA" id="ARBA00023268"/>
    </source>
</evidence>
<dbReference type="PANTHER" id="PTHR42648:SF11">
    <property type="entry name" value="TRANSPOSON TY4-P GAG-POL POLYPROTEIN"/>
    <property type="match status" value="1"/>
</dbReference>
<keyword evidence="2" id="KW-0479">Metal-binding</keyword>
<dbReference type="InterPro" id="IPR025724">
    <property type="entry name" value="GAG-pre-integrase_dom"/>
</dbReference>
<reference evidence="13" key="1">
    <citation type="journal article" date="2007" name="PLoS ONE">
        <title>The first genome sequence of an elite grapevine cultivar (Pinot noir Vitis vinifera L.): coping with a highly heterozygous genome.</title>
        <authorList>
            <person name="Velasco R."/>
            <person name="Zharkikh A."/>
            <person name="Troggio M."/>
            <person name="Cartwright D.A."/>
            <person name="Cestaro A."/>
            <person name="Pruss D."/>
            <person name="Pindo M."/>
            <person name="FitzGerald L.M."/>
            <person name="Vezzulli S."/>
            <person name="Reid J."/>
            <person name="Malacarne G."/>
            <person name="Iliev D."/>
            <person name="Coppola G."/>
            <person name="Wardell B."/>
            <person name="Micheletti D."/>
            <person name="Macalma T."/>
            <person name="Facci M."/>
            <person name="Mitchell J.T."/>
            <person name="Perazzolli M."/>
            <person name="Eldredge G."/>
            <person name="Gatto P."/>
            <person name="Oyzerski R."/>
            <person name="Moretto M."/>
            <person name="Gutin N."/>
            <person name="Stefanini M."/>
            <person name="Chen Y."/>
            <person name="Segala C."/>
            <person name="Davenport C."/>
            <person name="Dematte L."/>
            <person name="Mraz A."/>
            <person name="Battilana J."/>
            <person name="Stormo K."/>
            <person name="Costa F."/>
            <person name="Tao Q."/>
            <person name="Si-Ammour A."/>
            <person name="Harkins T."/>
            <person name="Lackey A."/>
            <person name="Perbost C."/>
            <person name="Taillon B."/>
            <person name="Stella A."/>
            <person name="Solovyev V."/>
            <person name="Fawcett J.A."/>
            <person name="Sterck L."/>
            <person name="Vandepoele K."/>
            <person name="Grando S.M."/>
            <person name="Toppo S."/>
            <person name="Moser C."/>
            <person name="Lanchbury J."/>
            <person name="Bogden R."/>
            <person name="Skolnick M."/>
            <person name="Sgaramella V."/>
            <person name="Bhatnagar S.K."/>
            <person name="Fontana P."/>
            <person name="Gutin A."/>
            <person name="Van de Peer Y."/>
            <person name="Salamini F."/>
            <person name="Viola R."/>
        </authorList>
    </citation>
    <scope>NUCLEOTIDE SEQUENCE</scope>
</reference>
<dbReference type="GO" id="GO:0016787">
    <property type="term" value="F:hydrolase activity"/>
    <property type="evidence" value="ECO:0007669"/>
    <property type="project" value="UniProtKB-KW"/>
</dbReference>
<evidence type="ECO:0000256" key="5">
    <source>
        <dbReference type="ARBA" id="ARBA00022842"/>
    </source>
</evidence>
<evidence type="ECO:0000256" key="2">
    <source>
        <dbReference type="ARBA" id="ARBA00022723"/>
    </source>
</evidence>
<accession>A5ACQ7</accession>
<evidence type="ECO:0000256" key="4">
    <source>
        <dbReference type="ARBA" id="ARBA00022801"/>
    </source>
</evidence>
<evidence type="ECO:0000256" key="11">
    <source>
        <dbReference type="SAM" id="MobiDB-lite"/>
    </source>
</evidence>
<dbReference type="GO" id="GO:0046872">
    <property type="term" value="F:metal ion binding"/>
    <property type="evidence" value="ECO:0007669"/>
    <property type="project" value="UniProtKB-KW"/>
</dbReference>
<dbReference type="SUPFAM" id="SSF53098">
    <property type="entry name" value="Ribonuclease H-like"/>
    <property type="match status" value="1"/>
</dbReference>
<keyword evidence="5" id="KW-0460">Magnesium</keyword>
<dbReference type="SUPFAM" id="SSF56672">
    <property type="entry name" value="DNA/RNA polymerases"/>
    <property type="match status" value="1"/>
</dbReference>
<dbReference type="CDD" id="cd09272">
    <property type="entry name" value="RNase_HI_RT_Ty1"/>
    <property type="match status" value="1"/>
</dbReference>
<dbReference type="InterPro" id="IPR013103">
    <property type="entry name" value="RVT_2"/>
</dbReference>
<keyword evidence="3" id="KW-0255">Endonuclease</keyword>
<evidence type="ECO:0000256" key="1">
    <source>
        <dbReference type="ARBA" id="ARBA00022722"/>
    </source>
</evidence>
<dbReference type="GO" id="GO:0003676">
    <property type="term" value="F:nucleic acid binding"/>
    <property type="evidence" value="ECO:0007669"/>
    <property type="project" value="InterPro"/>
</dbReference>
<dbReference type="InterPro" id="IPR039537">
    <property type="entry name" value="Retrotran_Ty1/copia-like"/>
</dbReference>
<dbReference type="InterPro" id="IPR001584">
    <property type="entry name" value="Integrase_cat-core"/>
</dbReference>
<sequence>MYHVMDEESPTIIWLKLESRYMSKSLTNKLYLKQKLYGLKMAKGSDLSQHINVFNQIISDLKRIDVRFDDEDKALMLLNSLPASSTYENLRKKANDESSQGEGLMAKTNKERGRNKFQSQSSGVATAEFELDSTVLWHMLLRHLGERGMMELHKRNMLKGIKTCKLDFYKYCVFGKQNKVQFKTATHKTEGVLDFVHTDVWGPVRVASFRRNSKFTKLCEQHGIKRHFTIRKTPQQNGVAEKMNRTIIERARCLRLNAGLEKKFWAEVVNMVCYLINRSPIAALDGKVVKEVWTGSPVDYSGLRVFGCPVYVHIPNEKRSKLDANSNEQLIQVELETHDIEDHARNAGKFSSEDKQHHSIAMDRPRRIIKPPIRYGFEDLVSYALITSSRDSTTFQEAKHSQEKSRWVGVVVEEIQSLHKNQTWDLVELPKGKRAIGCKWVYKKKKTVSEKDGEKHTSIRTVLGLVAHFDMQLEQVDVKTSFLHGDLEDLVYMVQPEGFIQLRQEHLVYKLRKSFYGLKTVSKSLDDDLSFIFLLLYVDDMLIAAKSMFEVNNLKSLLSKEFDIKDLGATKKILGMEIHRDRASRRLWLSQHSYVKRVLERFNMDDAKPLSTPLANHFRLSTNQCPKIDDEVKDTSKVPYATTVGCLMYAMVCTRPYLAHVISVVSRFLSNPGRMHWDAVKWIFRNLRGTTDYGIMFSKQQSDPSVKGYVDADYAGDLDEKRFTTGLVKELGIQQGGVQLYCDSQSAIYLAKNQVYHVKTKHIDVRFHNIRELVSSGELLLEKVHTSENAANMLRKPITTKKFKHCLNLINVSNY</sequence>
<dbReference type="InterPro" id="IPR043502">
    <property type="entry name" value="DNA/RNA_pol_sf"/>
</dbReference>
<dbReference type="Pfam" id="PF14223">
    <property type="entry name" value="Retrotran_gag_2"/>
    <property type="match status" value="1"/>
</dbReference>
<proteinExistence type="predicted"/>
<dbReference type="InterPro" id="IPR012337">
    <property type="entry name" value="RNaseH-like_sf"/>
</dbReference>
<keyword evidence="10" id="KW-0511">Multifunctional enzyme</keyword>